<dbReference type="Gene3D" id="3.40.1080.20">
    <property type="entry name" value="Acetyl-CoA hydrolase/transferase C-terminal domain"/>
    <property type="match status" value="1"/>
</dbReference>
<name>A0A7I4Y743_HAECO</name>
<dbReference type="GO" id="GO:0008775">
    <property type="term" value="F:acetate CoA-transferase activity"/>
    <property type="evidence" value="ECO:0007669"/>
    <property type="project" value="InterPro"/>
</dbReference>
<dbReference type="OrthoDB" id="10250396at2759"/>
<dbReference type="OMA" id="NWMHISE"/>
<dbReference type="WBParaSite" id="HCON_00052300-00001">
    <property type="protein sequence ID" value="HCON_00052300-00001"/>
    <property type="gene ID" value="HCON_00052300"/>
</dbReference>
<evidence type="ECO:0000313" key="5">
    <source>
        <dbReference type="Proteomes" id="UP000025227"/>
    </source>
</evidence>
<reference evidence="6" key="1">
    <citation type="submission" date="2020-12" db="UniProtKB">
        <authorList>
            <consortium name="WormBaseParasite"/>
        </authorList>
    </citation>
    <scope>IDENTIFICATION</scope>
    <source>
        <strain evidence="6">MHco3</strain>
    </source>
</reference>
<feature type="domain" description="Acetyl-CoA hydrolase/transferase C-terminal" evidence="4">
    <location>
        <begin position="306"/>
        <end position="460"/>
    </location>
</feature>
<dbReference type="PANTHER" id="PTHR21432">
    <property type="entry name" value="ACETYL-COA HYDROLASE-RELATED"/>
    <property type="match status" value="1"/>
</dbReference>
<feature type="domain" description="Acetyl-CoA hydrolase/transferase N-terminal" evidence="3">
    <location>
        <begin position="41"/>
        <end position="214"/>
    </location>
</feature>
<evidence type="ECO:0000259" key="3">
    <source>
        <dbReference type="Pfam" id="PF02550"/>
    </source>
</evidence>
<organism evidence="5 6">
    <name type="scientific">Haemonchus contortus</name>
    <name type="common">Barber pole worm</name>
    <dbReference type="NCBI Taxonomy" id="6289"/>
    <lineage>
        <taxon>Eukaryota</taxon>
        <taxon>Metazoa</taxon>
        <taxon>Ecdysozoa</taxon>
        <taxon>Nematoda</taxon>
        <taxon>Chromadorea</taxon>
        <taxon>Rhabditida</taxon>
        <taxon>Rhabditina</taxon>
        <taxon>Rhabditomorpha</taxon>
        <taxon>Strongyloidea</taxon>
        <taxon>Trichostrongylidae</taxon>
        <taxon>Haemonchus</taxon>
    </lineage>
</organism>
<dbReference type="Pfam" id="PF13336">
    <property type="entry name" value="AcetylCoA_hyd_C"/>
    <property type="match status" value="1"/>
</dbReference>
<dbReference type="AlphaFoldDB" id="A0A7I4Y743"/>
<dbReference type="InterPro" id="IPR038460">
    <property type="entry name" value="AcetylCoA_hyd_C_sf"/>
</dbReference>
<dbReference type="InterPro" id="IPR046433">
    <property type="entry name" value="ActCoA_hydro"/>
</dbReference>
<comment type="similarity">
    <text evidence="1">Belongs to the acetyl-CoA hydrolase/transferase family.</text>
</comment>
<evidence type="ECO:0000259" key="4">
    <source>
        <dbReference type="Pfam" id="PF13336"/>
    </source>
</evidence>
<dbReference type="Gene3D" id="3.30.750.70">
    <property type="entry name" value="4-hydroxybutyrate coenzyme like domains"/>
    <property type="match status" value="1"/>
</dbReference>
<evidence type="ECO:0000256" key="2">
    <source>
        <dbReference type="ARBA" id="ARBA00022679"/>
    </source>
</evidence>
<sequence>MLSRFSCRSISTAFLATRRATTSFIDKIEIASPIEGREPKICKLDEAFSRIKSGDNIFIHGIAATPTPLLKGLCDYVRANNLKDIRLHHLIIAGEAPWTAPDLKDRMRSNSLFTGESLRRAVNEGIADFNSCFLQEIPMFFRRGAIKLDVALIHVSPPDAKGFCSLGPSVDISRAGTANANYVIAMMNKNMPRTFGDSVIHSSHIDVLVEDNSFQLHELLVDEIHEEERKIGNIIAENLVDNGSTLQMGIGAVPDAALDALKNHKDLGIHTEMFSDRILDLLACNAITNKKKTVRPGKLVVSFVYGSKKLYDYLNNNPAVEFGDVQWVNDPAIIRQNPKVVAINSAVEIDLTGQVVADSIGKRFLSGFGGQVDFIRGASIGNDGEGKPIIALQSMSKKGQSKIVPYLSQGAGVVTTRSHVHYVVTENGIAQLWGRNMRQRAYELIRIAHPSQREYLEKEAFERLKVMPSPD</sequence>
<dbReference type="InterPro" id="IPR003702">
    <property type="entry name" value="ActCoA_hydro_N"/>
</dbReference>
<dbReference type="InterPro" id="IPR037171">
    <property type="entry name" value="NagB/RpiA_transferase-like"/>
</dbReference>
<evidence type="ECO:0000313" key="6">
    <source>
        <dbReference type="WBParaSite" id="HCON_00052300-00001"/>
    </source>
</evidence>
<protein>
    <submittedName>
        <fullName evidence="6">Acetyl-CoA hydrolase</fullName>
    </submittedName>
</protein>
<dbReference type="Pfam" id="PF02550">
    <property type="entry name" value="AcetylCoA_hydro"/>
    <property type="match status" value="1"/>
</dbReference>
<dbReference type="Gene3D" id="3.40.1080.10">
    <property type="entry name" value="Glutaconate Coenzyme A-transferase"/>
    <property type="match status" value="1"/>
</dbReference>
<dbReference type="PANTHER" id="PTHR21432:SF20">
    <property type="entry name" value="ACETYL-COA HYDROLASE"/>
    <property type="match status" value="1"/>
</dbReference>
<dbReference type="GO" id="GO:0005739">
    <property type="term" value="C:mitochondrion"/>
    <property type="evidence" value="ECO:0007669"/>
    <property type="project" value="TreeGrafter"/>
</dbReference>
<accession>A0A7I4Y743</accession>
<dbReference type="Proteomes" id="UP000025227">
    <property type="component" value="Unplaced"/>
</dbReference>
<keyword evidence="5" id="KW-1185">Reference proteome</keyword>
<dbReference type="GO" id="GO:0006083">
    <property type="term" value="P:acetate metabolic process"/>
    <property type="evidence" value="ECO:0007669"/>
    <property type="project" value="InterPro"/>
</dbReference>
<evidence type="ECO:0000256" key="1">
    <source>
        <dbReference type="ARBA" id="ARBA00009632"/>
    </source>
</evidence>
<keyword evidence="2" id="KW-0808">Transferase</keyword>
<dbReference type="InterPro" id="IPR026888">
    <property type="entry name" value="AcetylCoA_hyd_C"/>
</dbReference>
<proteinExistence type="inferred from homology"/>
<dbReference type="SUPFAM" id="SSF100950">
    <property type="entry name" value="NagB/RpiA/CoA transferase-like"/>
    <property type="match status" value="2"/>
</dbReference>